<dbReference type="Proteomes" id="UP001454036">
    <property type="component" value="Unassembled WGS sequence"/>
</dbReference>
<proteinExistence type="predicted"/>
<sequence length="205" mass="23142">MITAGGLIETITVTIVVDKKQSELISTPREVDFGLFELELAEYMGLLWDQQFDPGILVREVVAFVGIRREQRDYYASEAEIEMVKDNEIDCSREALGIHRQAFLQPSGVKWQTIESDGVAYSVLVNLNTLEEFCLSEQIIQGSVYNNLPSQIRWTQVLISNEKEVMLNSVSITLGKDNMLQFVNGVATKFSVEVKNEMSCSRGQH</sequence>
<evidence type="ECO:0000313" key="2">
    <source>
        <dbReference type="Proteomes" id="UP001454036"/>
    </source>
</evidence>
<accession>A0AAV3Q1U7</accession>
<protein>
    <submittedName>
        <fullName evidence="1">Uncharacterized protein</fullName>
    </submittedName>
</protein>
<dbReference type="EMBL" id="BAABME010003245">
    <property type="protein sequence ID" value="GAA0158047.1"/>
    <property type="molecule type" value="Genomic_DNA"/>
</dbReference>
<reference evidence="1 2" key="1">
    <citation type="submission" date="2024-01" db="EMBL/GenBank/DDBJ databases">
        <title>The complete chloroplast genome sequence of Lithospermum erythrorhizon: insights into the phylogenetic relationship among Boraginaceae species and the maternal lineages of purple gromwells.</title>
        <authorList>
            <person name="Okada T."/>
            <person name="Watanabe K."/>
        </authorList>
    </citation>
    <scope>NUCLEOTIDE SEQUENCE [LARGE SCALE GENOMIC DNA]</scope>
</reference>
<organism evidence="1 2">
    <name type="scientific">Lithospermum erythrorhizon</name>
    <name type="common">Purple gromwell</name>
    <name type="synonym">Lithospermum officinale var. erythrorhizon</name>
    <dbReference type="NCBI Taxonomy" id="34254"/>
    <lineage>
        <taxon>Eukaryota</taxon>
        <taxon>Viridiplantae</taxon>
        <taxon>Streptophyta</taxon>
        <taxon>Embryophyta</taxon>
        <taxon>Tracheophyta</taxon>
        <taxon>Spermatophyta</taxon>
        <taxon>Magnoliopsida</taxon>
        <taxon>eudicotyledons</taxon>
        <taxon>Gunneridae</taxon>
        <taxon>Pentapetalae</taxon>
        <taxon>asterids</taxon>
        <taxon>lamiids</taxon>
        <taxon>Boraginales</taxon>
        <taxon>Boraginaceae</taxon>
        <taxon>Boraginoideae</taxon>
        <taxon>Lithospermeae</taxon>
        <taxon>Lithospermum</taxon>
    </lineage>
</organism>
<gene>
    <name evidence="1" type="ORF">LIER_15171</name>
</gene>
<comment type="caution">
    <text evidence="1">The sequence shown here is derived from an EMBL/GenBank/DDBJ whole genome shotgun (WGS) entry which is preliminary data.</text>
</comment>
<evidence type="ECO:0000313" key="1">
    <source>
        <dbReference type="EMBL" id="GAA0158047.1"/>
    </source>
</evidence>
<name>A0AAV3Q1U7_LITER</name>
<dbReference type="AlphaFoldDB" id="A0AAV3Q1U7"/>
<keyword evidence="2" id="KW-1185">Reference proteome</keyword>